<sequence length="180" mass="19393">MPPKPNPSLSTVHTVMTGAVAAASPHRRRGLPSPCPSWSRLPSPHRLECLPSPPRGAASPRPPWSRIPSLQSWPAAAASPRRGAVPLQPRPLGMEPSSRPLRSHRAELRPRRGGAASPRPPWSRLPWPRIARLSRAARGLSPPPLAAPSRRHGALPRQICASCRGNQGFSRNMQDNGAGE</sequence>
<evidence type="ECO:0000313" key="2">
    <source>
        <dbReference type="EMBL" id="WVZ53213.1"/>
    </source>
</evidence>
<feature type="region of interest" description="Disordered" evidence="1">
    <location>
        <begin position="20"/>
        <end position="126"/>
    </location>
</feature>
<reference evidence="2 3" key="1">
    <citation type="submission" date="2024-02" db="EMBL/GenBank/DDBJ databases">
        <title>High-quality chromosome-scale genome assembly of Pensacola bahiagrass (Paspalum notatum Flugge var. saurae).</title>
        <authorList>
            <person name="Vega J.M."/>
            <person name="Podio M."/>
            <person name="Orjuela J."/>
            <person name="Siena L.A."/>
            <person name="Pessino S.C."/>
            <person name="Combes M.C."/>
            <person name="Mariac C."/>
            <person name="Albertini E."/>
            <person name="Pupilli F."/>
            <person name="Ortiz J.P.A."/>
            <person name="Leblanc O."/>
        </authorList>
    </citation>
    <scope>NUCLEOTIDE SEQUENCE [LARGE SCALE GENOMIC DNA]</scope>
    <source>
        <strain evidence="2">R1</strain>
        <tissue evidence="2">Leaf</tissue>
    </source>
</reference>
<accession>A0AAQ3SEM6</accession>
<protein>
    <submittedName>
        <fullName evidence="2">Uncharacterized protein</fullName>
    </submittedName>
</protein>
<gene>
    <name evidence="2" type="ORF">U9M48_004186</name>
</gene>
<proteinExistence type="predicted"/>
<dbReference type="EMBL" id="CP144745">
    <property type="protein sequence ID" value="WVZ53213.1"/>
    <property type="molecule type" value="Genomic_DNA"/>
</dbReference>
<keyword evidence="3" id="KW-1185">Reference proteome</keyword>
<dbReference type="Proteomes" id="UP001341281">
    <property type="component" value="Chromosome 01"/>
</dbReference>
<dbReference type="AlphaFoldDB" id="A0AAQ3SEM6"/>
<name>A0AAQ3SEM6_PASNO</name>
<evidence type="ECO:0000256" key="1">
    <source>
        <dbReference type="SAM" id="MobiDB-lite"/>
    </source>
</evidence>
<organism evidence="2 3">
    <name type="scientific">Paspalum notatum var. saurae</name>
    <dbReference type="NCBI Taxonomy" id="547442"/>
    <lineage>
        <taxon>Eukaryota</taxon>
        <taxon>Viridiplantae</taxon>
        <taxon>Streptophyta</taxon>
        <taxon>Embryophyta</taxon>
        <taxon>Tracheophyta</taxon>
        <taxon>Spermatophyta</taxon>
        <taxon>Magnoliopsida</taxon>
        <taxon>Liliopsida</taxon>
        <taxon>Poales</taxon>
        <taxon>Poaceae</taxon>
        <taxon>PACMAD clade</taxon>
        <taxon>Panicoideae</taxon>
        <taxon>Andropogonodae</taxon>
        <taxon>Paspaleae</taxon>
        <taxon>Paspalinae</taxon>
        <taxon>Paspalum</taxon>
    </lineage>
</organism>
<evidence type="ECO:0000313" key="3">
    <source>
        <dbReference type="Proteomes" id="UP001341281"/>
    </source>
</evidence>